<dbReference type="Pfam" id="PF00725">
    <property type="entry name" value="3HCDH"/>
    <property type="match status" value="1"/>
</dbReference>
<dbReference type="GO" id="GO:0016616">
    <property type="term" value="F:oxidoreductase activity, acting on the CH-OH group of donors, NAD or NADP as acceptor"/>
    <property type="evidence" value="ECO:0007669"/>
    <property type="project" value="InterPro"/>
</dbReference>
<dbReference type="STRING" id="383855.M2ZYP7"/>
<feature type="binding site" evidence="5">
    <location>
        <position position="298"/>
    </location>
    <ligand>
        <name>NAD(+)</name>
        <dbReference type="ChEBI" id="CHEBI:57540"/>
    </ligand>
</feature>
<dbReference type="InterPro" id="IPR006180">
    <property type="entry name" value="3-OHacyl-CoA_DH_CS"/>
</dbReference>
<dbReference type="PANTHER" id="PTHR48075:SF5">
    <property type="entry name" value="3-HYDROXYBUTYRYL-COA DEHYDROGENASE"/>
    <property type="match status" value="1"/>
</dbReference>
<feature type="domain" description="3-hydroxyacyl-CoA dehydrogenase NAD binding" evidence="7">
    <location>
        <begin position="22"/>
        <end position="203"/>
    </location>
</feature>
<feature type="binding site" evidence="5">
    <location>
        <position position="109"/>
    </location>
    <ligand>
        <name>NAD(+)</name>
        <dbReference type="ChEBI" id="CHEBI:57540"/>
    </ligand>
</feature>
<organism evidence="8 9">
    <name type="scientific">Pseudocercospora fijiensis (strain CIRAD86)</name>
    <name type="common">Black leaf streak disease fungus</name>
    <name type="synonym">Mycosphaerella fijiensis</name>
    <dbReference type="NCBI Taxonomy" id="383855"/>
    <lineage>
        <taxon>Eukaryota</taxon>
        <taxon>Fungi</taxon>
        <taxon>Dikarya</taxon>
        <taxon>Ascomycota</taxon>
        <taxon>Pezizomycotina</taxon>
        <taxon>Dothideomycetes</taxon>
        <taxon>Dothideomycetidae</taxon>
        <taxon>Mycosphaerellales</taxon>
        <taxon>Mycosphaerellaceae</taxon>
        <taxon>Pseudocercospora</taxon>
    </lineage>
</organism>
<dbReference type="PIRSF" id="PIRSF000105">
    <property type="entry name" value="HCDH"/>
    <property type="match status" value="1"/>
</dbReference>
<dbReference type="OrthoDB" id="5958943at2759"/>
<keyword evidence="9" id="KW-1185">Reference proteome</keyword>
<dbReference type="AlphaFoldDB" id="M2ZYP7"/>
<dbReference type="HOGENOM" id="CLU_009834_2_0_1"/>
<dbReference type="InterPro" id="IPR008927">
    <property type="entry name" value="6-PGluconate_DH-like_C_sf"/>
</dbReference>
<dbReference type="PANTHER" id="PTHR48075">
    <property type="entry name" value="3-HYDROXYACYL-COA DEHYDROGENASE FAMILY PROTEIN"/>
    <property type="match status" value="1"/>
</dbReference>
<proteinExistence type="inferred from homology"/>
<gene>
    <name evidence="8" type="ORF">MYCFIDRAFT_42382</name>
</gene>
<accession>M2ZYP7</accession>
<dbReference type="InterPro" id="IPR036291">
    <property type="entry name" value="NAD(P)-bd_dom_sf"/>
</dbReference>
<keyword evidence="5" id="KW-0520">NAD</keyword>
<dbReference type="GeneID" id="19339479"/>
<dbReference type="SUPFAM" id="SSF48179">
    <property type="entry name" value="6-phosphogluconate dehydrogenase C-terminal domain-like"/>
    <property type="match status" value="1"/>
</dbReference>
<sequence length="306" mass="32786">MRRRAFSSSRSMLAEAAAINRLGVVGAGQMGLGIALVAARAAGVPVTLVDNSQQSLDKGVAFAEKLLKKDVDKQKISQSDADSARRRLTPSTNMDDLSQVDMVIEAVPEILDLKTKIFAQLAATCPKHAILATNTSSISITKIAASTSKDATDLSAPSRVVSTHFMNPVPIQKGVEIISGLQTSPETLATAVEFCKRMGKVPSTSADTPGFLANRILMPYINEAIICLETGVGDEKSIDDIMRNGTNVPMGPLQLADFIGLDTCLSIMEVLHTQLGDSKYRPSVRLRQMVDAGWLGKKSGKGFYNY</sequence>
<evidence type="ECO:0008006" key="10">
    <source>
        <dbReference type="Google" id="ProtNLM"/>
    </source>
</evidence>
<dbReference type="SUPFAM" id="SSF51735">
    <property type="entry name" value="NAD(P)-binding Rossmann-fold domains"/>
    <property type="match status" value="1"/>
</dbReference>
<comment type="similarity">
    <text evidence="2">Belongs to the 3-hydroxyacyl-CoA dehydrogenase family.</text>
</comment>
<evidence type="ECO:0000313" key="9">
    <source>
        <dbReference type="Proteomes" id="UP000016932"/>
    </source>
</evidence>
<dbReference type="InterPro" id="IPR006108">
    <property type="entry name" value="3HC_DH_C"/>
</dbReference>
<dbReference type="InterPro" id="IPR022694">
    <property type="entry name" value="3-OHacyl-CoA_DH"/>
</dbReference>
<dbReference type="VEuPathDB" id="FungiDB:MYCFIDRAFT_42382"/>
<dbReference type="Pfam" id="PF02737">
    <property type="entry name" value="3HCDH_N"/>
    <property type="match status" value="1"/>
</dbReference>
<dbReference type="GO" id="GO:0070403">
    <property type="term" value="F:NAD+ binding"/>
    <property type="evidence" value="ECO:0007669"/>
    <property type="project" value="InterPro"/>
</dbReference>
<dbReference type="FunFam" id="3.40.50.720:FF:000009">
    <property type="entry name" value="Fatty oxidation complex, alpha subunit"/>
    <property type="match status" value="1"/>
</dbReference>
<dbReference type="Proteomes" id="UP000016932">
    <property type="component" value="Unassembled WGS sequence"/>
</dbReference>
<evidence type="ECO:0000256" key="2">
    <source>
        <dbReference type="ARBA" id="ARBA00009463"/>
    </source>
</evidence>
<evidence type="ECO:0000259" key="6">
    <source>
        <dbReference type="Pfam" id="PF00725"/>
    </source>
</evidence>
<evidence type="ECO:0000256" key="5">
    <source>
        <dbReference type="PIRSR" id="PIRSR000105-2"/>
    </source>
</evidence>
<evidence type="ECO:0000313" key="8">
    <source>
        <dbReference type="EMBL" id="EME77236.1"/>
    </source>
</evidence>
<feature type="binding site" evidence="5">
    <location>
        <position position="136"/>
    </location>
    <ligand>
        <name>NAD(+)</name>
        <dbReference type="ChEBI" id="CHEBI:57540"/>
    </ligand>
</feature>
<evidence type="ECO:0000256" key="3">
    <source>
        <dbReference type="ARBA" id="ARBA00023002"/>
    </source>
</evidence>
<comment type="pathway">
    <text evidence="1">Lipid metabolism; fatty acid beta-oxidation.</text>
</comment>
<dbReference type="Gene3D" id="1.10.1040.10">
    <property type="entry name" value="N-(1-d-carboxylethyl)-l-norvaline Dehydrogenase, domain 2"/>
    <property type="match status" value="1"/>
</dbReference>
<feature type="binding site" evidence="5">
    <location>
        <begin position="26"/>
        <end position="31"/>
    </location>
    <ligand>
        <name>NAD(+)</name>
        <dbReference type="ChEBI" id="CHEBI:57540"/>
    </ligand>
</feature>
<protein>
    <recommendedName>
        <fullName evidence="10">3-hydroxybutyryl-CoA dehydrogenase</fullName>
    </recommendedName>
</protein>
<dbReference type="GO" id="GO:0006631">
    <property type="term" value="P:fatty acid metabolic process"/>
    <property type="evidence" value="ECO:0007669"/>
    <property type="project" value="InterPro"/>
</dbReference>
<evidence type="ECO:0000259" key="7">
    <source>
        <dbReference type="Pfam" id="PF02737"/>
    </source>
</evidence>
<feature type="binding site" evidence="5">
    <location>
        <position position="114"/>
    </location>
    <ligand>
        <name>NAD(+)</name>
        <dbReference type="ChEBI" id="CHEBI:57540"/>
    </ligand>
</feature>
<reference evidence="8 9" key="1">
    <citation type="journal article" date="2012" name="PLoS Pathog.">
        <title>Diverse lifestyles and strategies of plant pathogenesis encoded in the genomes of eighteen Dothideomycetes fungi.</title>
        <authorList>
            <person name="Ohm R.A."/>
            <person name="Feau N."/>
            <person name="Henrissat B."/>
            <person name="Schoch C.L."/>
            <person name="Horwitz B.A."/>
            <person name="Barry K.W."/>
            <person name="Condon B.J."/>
            <person name="Copeland A.C."/>
            <person name="Dhillon B."/>
            <person name="Glaser F."/>
            <person name="Hesse C.N."/>
            <person name="Kosti I."/>
            <person name="LaButti K."/>
            <person name="Lindquist E.A."/>
            <person name="Lucas S."/>
            <person name="Salamov A.A."/>
            <person name="Bradshaw R.E."/>
            <person name="Ciuffetti L."/>
            <person name="Hamelin R.C."/>
            <person name="Kema G.H.J."/>
            <person name="Lawrence C."/>
            <person name="Scott J.A."/>
            <person name="Spatafora J.W."/>
            <person name="Turgeon B.G."/>
            <person name="de Wit P.J.G.M."/>
            <person name="Zhong S."/>
            <person name="Goodwin S.B."/>
            <person name="Grigoriev I.V."/>
        </authorList>
    </citation>
    <scope>NUCLEOTIDE SEQUENCE [LARGE SCALE GENOMIC DNA]</scope>
    <source>
        <strain evidence="8 9">CIRAD86</strain>
    </source>
</reference>
<dbReference type="RefSeq" id="XP_007931983.1">
    <property type="nucleotide sequence ID" value="XM_007933792.1"/>
</dbReference>
<dbReference type="InterPro" id="IPR006176">
    <property type="entry name" value="3-OHacyl-CoA_DH_NAD-bd"/>
</dbReference>
<feature type="binding site" evidence="5">
    <location>
        <position position="50"/>
    </location>
    <ligand>
        <name>NAD(+)</name>
        <dbReference type="ChEBI" id="CHEBI:57540"/>
    </ligand>
</feature>
<dbReference type="PROSITE" id="PS00067">
    <property type="entry name" value="3HCDH"/>
    <property type="match status" value="1"/>
</dbReference>
<evidence type="ECO:0000256" key="4">
    <source>
        <dbReference type="PIRSR" id="PIRSR000105-1"/>
    </source>
</evidence>
<dbReference type="EMBL" id="KB446566">
    <property type="protein sequence ID" value="EME77236.1"/>
    <property type="molecule type" value="Genomic_DNA"/>
</dbReference>
<dbReference type="Gene3D" id="3.40.50.720">
    <property type="entry name" value="NAD(P)-binding Rossmann-like Domain"/>
    <property type="match status" value="1"/>
</dbReference>
<feature type="binding site" evidence="5">
    <location>
        <position position="167"/>
    </location>
    <ligand>
        <name>NAD(+)</name>
        <dbReference type="ChEBI" id="CHEBI:57540"/>
    </ligand>
</feature>
<feature type="domain" description="3-hydroxyacyl-CoA dehydrogenase C-terminal" evidence="6">
    <location>
        <begin position="210"/>
        <end position="306"/>
    </location>
</feature>
<evidence type="ECO:0000256" key="1">
    <source>
        <dbReference type="ARBA" id="ARBA00005005"/>
    </source>
</evidence>
<dbReference type="KEGG" id="pfj:MYCFIDRAFT_42382"/>
<name>M2ZYP7_PSEFD</name>
<keyword evidence="3" id="KW-0560">Oxidoreductase</keyword>
<dbReference type="InterPro" id="IPR013328">
    <property type="entry name" value="6PGD_dom2"/>
</dbReference>
<feature type="site" description="Important for catalytic activity" evidence="4">
    <location>
        <position position="164"/>
    </location>
</feature>
<dbReference type="eggNOG" id="KOG2304">
    <property type="taxonomic scope" value="Eukaryota"/>
</dbReference>